<organism evidence="1 2">
    <name type="scientific">Candidatus Woesebacteria bacterium GW2011_GWB1_38_8</name>
    <dbReference type="NCBI Taxonomy" id="1618570"/>
    <lineage>
        <taxon>Bacteria</taxon>
        <taxon>Candidatus Woeseibacteriota</taxon>
    </lineage>
</organism>
<name>A0A0G0L093_9BACT</name>
<sequence>MLELIKGLSDILQTDRVDVSDLTHADPLFLYSVTQKSILLAGKRSDYQELLRLAFHKYNDYLPFLEKEKKYVIEKIKNFLKKLPNQRA</sequence>
<dbReference type="AlphaFoldDB" id="A0A0G0L093"/>
<proteinExistence type="predicted"/>
<comment type="caution">
    <text evidence="1">The sequence shown here is derived from an EMBL/GenBank/DDBJ whole genome shotgun (WGS) entry which is preliminary data.</text>
</comment>
<evidence type="ECO:0000313" key="2">
    <source>
        <dbReference type="Proteomes" id="UP000034081"/>
    </source>
</evidence>
<dbReference type="Proteomes" id="UP000034081">
    <property type="component" value="Unassembled WGS sequence"/>
</dbReference>
<gene>
    <name evidence="1" type="ORF">UT08_C0007G0036</name>
</gene>
<evidence type="ECO:0000313" key="1">
    <source>
        <dbReference type="EMBL" id="KKQ85363.1"/>
    </source>
</evidence>
<dbReference type="STRING" id="1618570.UT08_C0007G0036"/>
<accession>A0A0G0L093</accession>
<protein>
    <submittedName>
        <fullName evidence="1">Uncharacterized protein</fullName>
    </submittedName>
</protein>
<reference evidence="1 2" key="1">
    <citation type="journal article" date="2015" name="Nature">
        <title>rRNA introns, odd ribosomes, and small enigmatic genomes across a large radiation of phyla.</title>
        <authorList>
            <person name="Brown C.T."/>
            <person name="Hug L.A."/>
            <person name="Thomas B.C."/>
            <person name="Sharon I."/>
            <person name="Castelle C.J."/>
            <person name="Singh A."/>
            <person name="Wilkins M.J."/>
            <person name="Williams K.H."/>
            <person name="Banfield J.F."/>
        </authorList>
    </citation>
    <scope>NUCLEOTIDE SEQUENCE [LARGE SCALE GENOMIC DNA]</scope>
</reference>
<dbReference type="EMBL" id="LBVL01000007">
    <property type="protein sequence ID" value="KKQ85363.1"/>
    <property type="molecule type" value="Genomic_DNA"/>
</dbReference>